<evidence type="ECO:0000259" key="1">
    <source>
        <dbReference type="Pfam" id="PF07969"/>
    </source>
</evidence>
<dbReference type="SUPFAM" id="SSF51338">
    <property type="entry name" value="Composite domain of metallo-dependent hydrolases"/>
    <property type="match status" value="1"/>
</dbReference>
<dbReference type="PANTHER" id="PTHR11647">
    <property type="entry name" value="HYDRANTOINASE/DIHYDROPYRIMIDINASE FAMILY MEMBER"/>
    <property type="match status" value="1"/>
</dbReference>
<keyword evidence="3" id="KW-1185">Reference proteome</keyword>
<feature type="domain" description="Amidohydrolase 3" evidence="1">
    <location>
        <begin position="44"/>
        <end position="554"/>
    </location>
</feature>
<dbReference type="InterPro" id="IPR032466">
    <property type="entry name" value="Metal_Hydrolase"/>
</dbReference>
<dbReference type="GO" id="GO:0016812">
    <property type="term" value="F:hydrolase activity, acting on carbon-nitrogen (but not peptide) bonds, in cyclic amides"/>
    <property type="evidence" value="ECO:0007669"/>
    <property type="project" value="TreeGrafter"/>
</dbReference>
<dbReference type="Pfam" id="PF07969">
    <property type="entry name" value="Amidohydro_3"/>
    <property type="match status" value="1"/>
</dbReference>
<reference evidence="3" key="1">
    <citation type="submission" date="2019-03" db="EMBL/GenBank/DDBJ databases">
        <title>Aquabacterium pictum sp.nov., the first bacteriochlorophyll a-containing freshwater bacterium in the genus Aquabacterium of the class Betaproteobacteria.</title>
        <authorList>
            <person name="Hirose S."/>
            <person name="Tank M."/>
            <person name="Hara E."/>
            <person name="Tamaki H."/>
            <person name="Takaichi S."/>
            <person name="Haruta S."/>
            <person name="Hanada S."/>
        </authorList>
    </citation>
    <scope>NUCLEOTIDE SEQUENCE [LARGE SCALE GENOMIC DNA]</scope>
    <source>
        <strain evidence="3">W35</strain>
    </source>
</reference>
<dbReference type="Gene3D" id="3.20.20.140">
    <property type="entry name" value="Metal-dependent hydrolases"/>
    <property type="match status" value="1"/>
</dbReference>
<sequence length="577" mass="61881">MRHDLVIRGGELADGHGGPLRHADVAVDQGRITAVGRVPGTGREEIDARGKLVTPGFVDIHTHYDGQASWDARMQPSSWHGVTTAVMGNCGVGFAPVHAHHRQRLVELMEGVEDIPGTALHEGLSWQWESFGDYLDALAGQPRDIDIAAQLPHGALRVYVMGERGARLEAATADDCAAMRRLATAAIQAGAIGFSTSRSVNHRSVKGEPTPSLRATEAELQAIAAGLKDAGRGVLQFISDFNMPSLEEEFAMLTRLVRDSGRPLSFSLGQRHSAPEGWRQLLALTTDANAQGLAMAAQVAPRPIGVLLGLQGSRNPFSSCPGMQAIAHLSLDQRVALLRQPATRARILAELQQLDGRPADPLLPRFADFSRVYAFGDPPDYEPPPEMAVTALAQQRGQTPAETAYDLLLADNGRAFLFAPFANYAHGHLDACHDMLAHPHTVPGLGDGGAHVSVISDGSFPTYLLSHWGRDRTRGRFDLGWLVKRQTADTARTVGLLDRGLVAPGYRADLNVIDMDRLRVRAPVMADDLPAGGQRLLQRADGYVATVVAGAVTYRDGEATGALPGRLVRGPQTMPAG</sequence>
<dbReference type="OrthoDB" id="9766983at2"/>
<accession>A0A480AJ10</accession>
<dbReference type="SUPFAM" id="SSF51556">
    <property type="entry name" value="Metallo-dependent hydrolases"/>
    <property type="match status" value="1"/>
</dbReference>
<organism evidence="2 3">
    <name type="scientific">Pseudaquabacterium pictum</name>
    <dbReference type="NCBI Taxonomy" id="2315236"/>
    <lineage>
        <taxon>Bacteria</taxon>
        <taxon>Pseudomonadati</taxon>
        <taxon>Pseudomonadota</taxon>
        <taxon>Betaproteobacteria</taxon>
        <taxon>Burkholderiales</taxon>
        <taxon>Sphaerotilaceae</taxon>
        <taxon>Pseudaquabacterium</taxon>
    </lineage>
</organism>
<dbReference type="AlphaFoldDB" id="A0A480AJ10"/>
<keyword evidence="2" id="KW-0378">Hydrolase</keyword>
<evidence type="ECO:0000313" key="3">
    <source>
        <dbReference type="Proteomes" id="UP000301751"/>
    </source>
</evidence>
<comment type="caution">
    <text evidence="2">The sequence shown here is derived from an EMBL/GenBank/DDBJ whole genome shotgun (WGS) entry which is preliminary data.</text>
</comment>
<dbReference type="PANTHER" id="PTHR11647:SF1">
    <property type="entry name" value="COLLAPSIN RESPONSE MEDIATOR PROTEIN"/>
    <property type="match status" value="1"/>
</dbReference>
<dbReference type="RefSeq" id="WP_137731192.1">
    <property type="nucleotide sequence ID" value="NZ_BJCL01000001.1"/>
</dbReference>
<name>A0A480AJ10_9BURK</name>
<dbReference type="CDD" id="cd01297">
    <property type="entry name" value="D-aminoacylase"/>
    <property type="match status" value="1"/>
</dbReference>
<dbReference type="GO" id="GO:0005829">
    <property type="term" value="C:cytosol"/>
    <property type="evidence" value="ECO:0007669"/>
    <property type="project" value="TreeGrafter"/>
</dbReference>
<proteinExistence type="predicted"/>
<protein>
    <submittedName>
        <fullName evidence="2">Amidohydrolase</fullName>
    </submittedName>
</protein>
<evidence type="ECO:0000313" key="2">
    <source>
        <dbReference type="EMBL" id="GCL61443.1"/>
    </source>
</evidence>
<dbReference type="InterPro" id="IPR050378">
    <property type="entry name" value="Metallo-dep_Hydrolases_sf"/>
</dbReference>
<dbReference type="InterPro" id="IPR011059">
    <property type="entry name" value="Metal-dep_hydrolase_composite"/>
</dbReference>
<gene>
    <name evidence="2" type="ORF">AQPW35_05240</name>
</gene>
<dbReference type="Proteomes" id="UP000301751">
    <property type="component" value="Unassembled WGS sequence"/>
</dbReference>
<dbReference type="InterPro" id="IPR013108">
    <property type="entry name" value="Amidohydro_3"/>
</dbReference>
<dbReference type="EMBL" id="BJCL01000001">
    <property type="protein sequence ID" value="GCL61443.1"/>
    <property type="molecule type" value="Genomic_DNA"/>
</dbReference>